<name>E6UJC1_RUMA7</name>
<organism evidence="2 3">
    <name type="scientific">Ruminococcus albus (strain ATCC 27210 / DSM 20455 / JCM 14654 / NCDO 2250 / 7)</name>
    <dbReference type="NCBI Taxonomy" id="697329"/>
    <lineage>
        <taxon>Bacteria</taxon>
        <taxon>Bacillati</taxon>
        <taxon>Bacillota</taxon>
        <taxon>Clostridia</taxon>
        <taxon>Eubacteriales</taxon>
        <taxon>Oscillospiraceae</taxon>
        <taxon>Ruminococcus</taxon>
    </lineage>
</organism>
<evidence type="ECO:0000313" key="2">
    <source>
        <dbReference type="EMBL" id="ADU23767.1"/>
    </source>
</evidence>
<evidence type="ECO:0000313" key="3">
    <source>
        <dbReference type="Proteomes" id="UP000006919"/>
    </source>
</evidence>
<reference evidence="3" key="1">
    <citation type="journal article" date="2011" name="J. Bacteriol.">
        <title>Complete genome of the cellulolytic ruminal bacterium Ruminococcus albus 7.</title>
        <authorList>
            <person name="Suen G."/>
            <person name="Stevenson D.M."/>
            <person name="Bruce D.C."/>
            <person name="Chertkov O."/>
            <person name="Copeland A."/>
            <person name="Cheng J.F."/>
            <person name="Detter C."/>
            <person name="Detter J.C."/>
            <person name="Goodwin L.A."/>
            <person name="Han C.S."/>
            <person name="Hauser L.J."/>
            <person name="Ivanova N.N."/>
            <person name="Kyrpides N.C."/>
            <person name="Land M.L."/>
            <person name="Lapidus A."/>
            <person name="Lucas S."/>
            <person name="Ovchinnikova G."/>
            <person name="Pitluck S."/>
            <person name="Tapia R."/>
            <person name="Woyke T."/>
            <person name="Boyum J."/>
            <person name="Mead D."/>
            <person name="Weimer P.J."/>
        </authorList>
    </citation>
    <scope>NUCLEOTIDE SEQUENCE [LARGE SCALE GENOMIC DNA]</scope>
    <source>
        <strain evidence="3">ATCC 27210 / DSM 20455 / JCM 14654 / NCDO 2250 / 7</strain>
        <plasmid evidence="3">pRUMAL01</plasmid>
    </source>
</reference>
<geneLocation type="plasmid" evidence="2 3">
    <name>pRUMAL01</name>
</geneLocation>
<evidence type="ECO:0008006" key="4">
    <source>
        <dbReference type="Google" id="ProtNLM"/>
    </source>
</evidence>
<dbReference type="KEGG" id="ral:Rumal_3304"/>
<dbReference type="PROSITE" id="PS51257">
    <property type="entry name" value="PROKAR_LIPOPROTEIN"/>
    <property type="match status" value="1"/>
</dbReference>
<feature type="signal peptide" evidence="1">
    <location>
        <begin position="1"/>
        <end position="21"/>
    </location>
</feature>
<dbReference type="AlphaFoldDB" id="E6UJC1"/>
<gene>
    <name evidence="2" type="ordered locus">Rumal_3304</name>
</gene>
<sequence length="301" mass="34224" precursor="true">MKKIISAAIISVMLTTILASCSDSSMNDDEKVNEAVVTVSNKEESVPEEEKDDIISSETMEEKPVTTAPVEIPDKYTKKHENGTIKIGAKAETTTTTKVTTSYRPFETNQVFPKNGDPKSVNHYDFYEGPFTWEGVSIKFDVPENYNMTLNFNEVPMLFSPDKLKDQAVIADCSISFLPYEMQSNGYDNLDYFTEEFARSKSERSSNIFYSNQLRLGTKNNNEGVNTENAKYEKTDDYVIYTYDYYCNIEDVDTIITLFQMANGTEMIAHVKKGSEYESHYLDDMKAIAKSFSYSDIPYVP</sequence>
<dbReference type="RefSeq" id="WP_013483317.1">
    <property type="nucleotide sequence ID" value="NC_014824.1"/>
</dbReference>
<accession>E6UJC1</accession>
<dbReference type="Proteomes" id="UP000006919">
    <property type="component" value="Plasmid pRUMAL01"/>
</dbReference>
<protein>
    <recommendedName>
        <fullName evidence="4">Lipoprotein</fullName>
    </recommendedName>
</protein>
<evidence type="ECO:0000256" key="1">
    <source>
        <dbReference type="SAM" id="SignalP"/>
    </source>
</evidence>
<dbReference type="EMBL" id="CP002404">
    <property type="protein sequence ID" value="ADU23767.1"/>
    <property type="molecule type" value="Genomic_DNA"/>
</dbReference>
<keyword evidence="2" id="KW-0614">Plasmid</keyword>
<keyword evidence="1" id="KW-0732">Signal</keyword>
<proteinExistence type="predicted"/>
<dbReference type="HOGENOM" id="CLU_924039_0_0_9"/>
<feature type="chain" id="PRO_5039438724" description="Lipoprotein" evidence="1">
    <location>
        <begin position="22"/>
        <end position="301"/>
    </location>
</feature>